<dbReference type="Gene3D" id="3.40.50.12370">
    <property type="match status" value="1"/>
</dbReference>
<dbReference type="AlphaFoldDB" id="A0A088B2D0"/>
<organism evidence="1">
    <name type="scientific">Methylobacterium oryzae CBMB20</name>
    <dbReference type="NCBI Taxonomy" id="693986"/>
    <lineage>
        <taxon>Bacteria</taxon>
        <taxon>Pseudomonadati</taxon>
        <taxon>Pseudomonadota</taxon>
        <taxon>Alphaproteobacteria</taxon>
        <taxon>Hyphomicrobiales</taxon>
        <taxon>Methylobacteriaceae</taxon>
        <taxon>Methylobacterium</taxon>
    </lineage>
</organism>
<gene>
    <name evidence="1" type="ORF">MOC_1p0132</name>
</gene>
<dbReference type="CDD" id="cd00293">
    <property type="entry name" value="USP-like"/>
    <property type="match status" value="1"/>
</dbReference>
<accession>A0A088B2D0</accession>
<name>A0A088B2D0_9HYPH</name>
<geneLocation type="plasmid" evidence="1">
    <name>pMOC1</name>
</geneLocation>
<dbReference type="RefSeq" id="WP_172685425.1">
    <property type="nucleotide sequence ID" value="NZ_JX627580.1"/>
</dbReference>
<reference evidence="1" key="1">
    <citation type="journal article" date="2014" name="PLoS ONE">
        <title>Genome Information of Methylobacterium oryzae, a Plant-Probiotic Methylotroph in the Phyllosphere.</title>
        <authorList>
            <person name="Kwak M.J."/>
            <person name="Jeong H."/>
            <person name="Madhaiyan M."/>
            <person name="Lee Y."/>
            <person name="Sa T.M."/>
            <person name="Oh T.K."/>
            <person name="Kim J.F."/>
        </authorList>
    </citation>
    <scope>NUCLEOTIDE SEQUENCE</scope>
    <source>
        <strain evidence="1">CBMB20</strain>
        <plasmid evidence="1">pMOC1</plasmid>
    </source>
</reference>
<evidence type="ECO:0000313" key="1">
    <source>
        <dbReference type="EMBL" id="AGO88370.1"/>
    </source>
</evidence>
<dbReference type="SUPFAM" id="SSF52402">
    <property type="entry name" value="Adenine nucleotide alpha hydrolases-like"/>
    <property type="match status" value="2"/>
</dbReference>
<keyword evidence="1" id="KW-0614">Plasmid</keyword>
<sequence>MPGISADDGRSEPVDYLTEVIMTLSNIVVSLDASAFTPGRVRLACNLARSFDATLTGVAAQDPLPISIYGKGSYLDSNIIEIAAASARDEISKQQAVFHEMTSGYNKAQLRVYDREPLGCVIEECARGDLLVARGLDDGDSGEIVEALSPAEIILRAGRPVLVTPSEADDLSLGCAIIAWKDTREARRAVADALPLLRRAERVLLLTIASAEANTNAEATEAYLKGHDVQCERVELPETANVAQAVAGLARDEAAGLVVAGAYGHSKMRELVFGSVTHELLTSLRTPCLYSH</sequence>
<protein>
    <submittedName>
        <fullName evidence="1">UspA domain protein</fullName>
    </submittedName>
</protein>
<dbReference type="EMBL" id="JX627580">
    <property type="protein sequence ID" value="AGO88370.1"/>
    <property type="molecule type" value="Genomic_DNA"/>
</dbReference>
<proteinExistence type="predicted"/>